<proteinExistence type="predicted"/>
<evidence type="ECO:0000313" key="1">
    <source>
        <dbReference type="EMBL" id="OBZ76797.1"/>
    </source>
</evidence>
<dbReference type="Proteomes" id="UP000092993">
    <property type="component" value="Unassembled WGS sequence"/>
</dbReference>
<protein>
    <submittedName>
        <fullName evidence="1">Uncharacterized protein</fullName>
    </submittedName>
</protein>
<sequence>MEPISNVFSGATSELTTSSSLPCLIWERSTVSLFRRLECALITSLNHALLAAKFAVWKAVIGSTMHDVECG</sequence>
<gene>
    <name evidence="1" type="ORF">A0H81_02960</name>
</gene>
<dbReference type="AlphaFoldDB" id="A0A1C7MJJ3"/>
<dbReference type="EMBL" id="LUGG01000003">
    <property type="protein sequence ID" value="OBZ76797.1"/>
    <property type="molecule type" value="Genomic_DNA"/>
</dbReference>
<organism evidence="1 2">
    <name type="scientific">Grifola frondosa</name>
    <name type="common">Maitake</name>
    <name type="synonym">Polyporus frondosus</name>
    <dbReference type="NCBI Taxonomy" id="5627"/>
    <lineage>
        <taxon>Eukaryota</taxon>
        <taxon>Fungi</taxon>
        <taxon>Dikarya</taxon>
        <taxon>Basidiomycota</taxon>
        <taxon>Agaricomycotina</taxon>
        <taxon>Agaricomycetes</taxon>
        <taxon>Polyporales</taxon>
        <taxon>Grifolaceae</taxon>
        <taxon>Grifola</taxon>
    </lineage>
</organism>
<reference evidence="1 2" key="1">
    <citation type="submission" date="2016-03" db="EMBL/GenBank/DDBJ databases">
        <title>Whole genome sequencing of Grifola frondosa 9006-11.</title>
        <authorList>
            <person name="Min B."/>
            <person name="Park H."/>
            <person name="Kim J.-G."/>
            <person name="Cho H."/>
            <person name="Oh Y.-L."/>
            <person name="Kong W.-S."/>
            <person name="Choi I.-G."/>
        </authorList>
    </citation>
    <scope>NUCLEOTIDE SEQUENCE [LARGE SCALE GENOMIC DNA]</scope>
    <source>
        <strain evidence="1 2">9006-11</strain>
    </source>
</reference>
<accession>A0A1C7MJJ3</accession>
<keyword evidence="2" id="KW-1185">Reference proteome</keyword>
<comment type="caution">
    <text evidence="1">The sequence shown here is derived from an EMBL/GenBank/DDBJ whole genome shotgun (WGS) entry which is preliminary data.</text>
</comment>
<evidence type="ECO:0000313" key="2">
    <source>
        <dbReference type="Proteomes" id="UP000092993"/>
    </source>
</evidence>
<name>A0A1C7MJJ3_GRIFR</name>